<dbReference type="AlphaFoldDB" id="A0A9P6G1C7"/>
<keyword evidence="3 9" id="KW-0808">Transferase</keyword>
<evidence type="ECO:0000313" key="11">
    <source>
        <dbReference type="Proteomes" id="UP000780801"/>
    </source>
</evidence>
<dbReference type="GO" id="GO:0005634">
    <property type="term" value="C:nucleus"/>
    <property type="evidence" value="ECO:0007669"/>
    <property type="project" value="TreeGrafter"/>
</dbReference>
<dbReference type="PANTHER" id="PTHR10631:SF3">
    <property type="entry name" value="TRNA (GUANINE(26)-N(2))-DIMETHYLTRANSFERASE"/>
    <property type="match status" value="1"/>
</dbReference>
<evidence type="ECO:0000256" key="5">
    <source>
        <dbReference type="ARBA" id="ARBA00022694"/>
    </source>
</evidence>
<dbReference type="InterPro" id="IPR042296">
    <property type="entry name" value="tRNA_met_Trm1_C"/>
</dbReference>
<evidence type="ECO:0000256" key="1">
    <source>
        <dbReference type="ARBA" id="ARBA00022555"/>
    </source>
</evidence>
<keyword evidence="5 9" id="KW-0819">tRNA processing</keyword>
<comment type="similarity">
    <text evidence="9">Belongs to the class I-like SAM-binding methyltransferase superfamily. Trm1 family.</text>
</comment>
<name>A0A9P6G1C7_9FUNG</name>
<evidence type="ECO:0000256" key="7">
    <source>
        <dbReference type="ARBA" id="ARBA00039099"/>
    </source>
</evidence>
<dbReference type="GO" id="GO:0160104">
    <property type="term" value="F:tRNA (guanine(26)-N2)-dimethyltransferase activity"/>
    <property type="evidence" value="ECO:0007669"/>
    <property type="project" value="UniProtKB-UniRule"/>
</dbReference>
<dbReference type="SUPFAM" id="SSF53335">
    <property type="entry name" value="S-adenosyl-L-methionine-dependent methyltransferases"/>
    <property type="match status" value="1"/>
</dbReference>
<comment type="catalytic activity">
    <reaction evidence="8 9">
        <text>guanosine(26) in tRNA + 2 S-adenosyl-L-methionine = N(2)-dimethylguanosine(26) in tRNA + 2 S-adenosyl-L-homocysteine + 2 H(+)</text>
        <dbReference type="Rhea" id="RHEA:43140"/>
        <dbReference type="Rhea" id="RHEA-COMP:10359"/>
        <dbReference type="Rhea" id="RHEA-COMP:10360"/>
        <dbReference type="ChEBI" id="CHEBI:15378"/>
        <dbReference type="ChEBI" id="CHEBI:57856"/>
        <dbReference type="ChEBI" id="CHEBI:59789"/>
        <dbReference type="ChEBI" id="CHEBI:74269"/>
        <dbReference type="ChEBI" id="CHEBI:74513"/>
        <dbReference type="EC" id="2.1.1.216"/>
    </reaction>
</comment>
<dbReference type="GO" id="GO:0000049">
    <property type="term" value="F:tRNA binding"/>
    <property type="evidence" value="ECO:0007669"/>
    <property type="project" value="UniProtKB-UniRule"/>
</dbReference>
<evidence type="ECO:0000256" key="8">
    <source>
        <dbReference type="ARBA" id="ARBA00051897"/>
    </source>
</evidence>
<dbReference type="GO" id="GO:0002940">
    <property type="term" value="P:tRNA N2-guanine methylation"/>
    <property type="evidence" value="ECO:0007669"/>
    <property type="project" value="TreeGrafter"/>
</dbReference>
<keyword evidence="1 9" id="KW-0820">tRNA-binding</keyword>
<dbReference type="EMBL" id="JAABOA010000216">
    <property type="protein sequence ID" value="KAF9585272.1"/>
    <property type="molecule type" value="Genomic_DNA"/>
</dbReference>
<organism evidence="10 11">
    <name type="scientific">Lunasporangiospora selenospora</name>
    <dbReference type="NCBI Taxonomy" id="979761"/>
    <lineage>
        <taxon>Eukaryota</taxon>
        <taxon>Fungi</taxon>
        <taxon>Fungi incertae sedis</taxon>
        <taxon>Mucoromycota</taxon>
        <taxon>Mortierellomycotina</taxon>
        <taxon>Mortierellomycetes</taxon>
        <taxon>Mortierellales</taxon>
        <taxon>Mortierellaceae</taxon>
        <taxon>Lunasporangiospora</taxon>
    </lineage>
</organism>
<proteinExistence type="inferred from homology"/>
<dbReference type="Gene3D" id="3.30.56.70">
    <property type="entry name" value="N2,N2-dimethylguanosine tRNA methyltransferase, C-terminal domain"/>
    <property type="match status" value="1"/>
</dbReference>
<evidence type="ECO:0000256" key="4">
    <source>
        <dbReference type="ARBA" id="ARBA00022691"/>
    </source>
</evidence>
<dbReference type="FunFam" id="3.30.56.70:FF:000001">
    <property type="entry name" value="tRNA (guanine(26)-N(2))-dimethyltransferase"/>
    <property type="match status" value="1"/>
</dbReference>
<accession>A0A9P6G1C7</accession>
<reference evidence="10" key="1">
    <citation type="journal article" date="2020" name="Fungal Divers.">
        <title>Resolving the Mortierellaceae phylogeny through synthesis of multi-gene phylogenetics and phylogenomics.</title>
        <authorList>
            <person name="Vandepol N."/>
            <person name="Liber J."/>
            <person name="Desiro A."/>
            <person name="Na H."/>
            <person name="Kennedy M."/>
            <person name="Barry K."/>
            <person name="Grigoriev I.V."/>
            <person name="Miller A.N."/>
            <person name="O'Donnell K."/>
            <person name="Stajich J.E."/>
            <person name="Bonito G."/>
        </authorList>
    </citation>
    <scope>NUCLEOTIDE SEQUENCE</scope>
    <source>
        <strain evidence="10">KOD1015</strain>
    </source>
</reference>
<keyword evidence="11" id="KW-1185">Reference proteome</keyword>
<keyword evidence="2 9" id="KW-0489">Methyltransferase</keyword>
<dbReference type="PANTHER" id="PTHR10631">
    <property type="entry name" value="N 2 ,N 2 -DIMETHYLGUANOSINE TRNA METHYLTRANSFERASE"/>
    <property type="match status" value="1"/>
</dbReference>
<dbReference type="InterPro" id="IPR029063">
    <property type="entry name" value="SAM-dependent_MTases_sf"/>
</dbReference>
<dbReference type="EC" id="2.1.1.216" evidence="7 9"/>
<dbReference type="Pfam" id="PF02005">
    <property type="entry name" value="TRM"/>
    <property type="match status" value="1"/>
</dbReference>
<evidence type="ECO:0000256" key="3">
    <source>
        <dbReference type="ARBA" id="ARBA00022679"/>
    </source>
</evidence>
<evidence type="ECO:0000313" key="10">
    <source>
        <dbReference type="EMBL" id="KAF9585272.1"/>
    </source>
</evidence>
<dbReference type="OrthoDB" id="6349953at2759"/>
<evidence type="ECO:0000256" key="2">
    <source>
        <dbReference type="ARBA" id="ARBA00022603"/>
    </source>
</evidence>
<keyword evidence="6 9" id="KW-0694">RNA-binding</keyword>
<sequence>MADTTTTPAAPEGFKMVTEGKATILFPDTNEVFYNPIQEFNRDTSIAAIRTWDEIFQEERREKVAQKKARKEAAAAKRAQEGLEPLPEKEYADDASTLVPRGITILEALSASGLRSIRYAKEIPNVKHILTNDLEADAVASIKRNAEFNGISPDLLEPHQGDAIDVLYKHRDPQKRYDVIDLDPYGTASPFIDGAVQAVTDGGLLCVTCTDLAVLAGSNYTETCFAKYGGHPVKADFCHEVALRLVLNTLSSSAARYKRHIVPLVSLSIDYYLRVFVRVYTSAAEVKMLASKTSLAYVCSGCSSTHTQALGKITESSKGNKKFGVNTGPPVGERCEFCGGRFHVAGPMWGKELHSVPFIERMLKHVKESKDLYKTQPRIMGMLSVCKEEIASPFYYTVNGLSGTVHCTSAPLLKITSALLHQGFKVSGSHACQGSIKTDAPPSAIWDVMRSWVKLNPVKNIKPDSPAGKILAVEPKVIANFEMHPDAVSESRKGHLVRYQVNPTKYWGPQARAGGANKRKS</sequence>
<keyword evidence="4 9" id="KW-0949">S-adenosyl-L-methionine</keyword>
<comment type="caution">
    <text evidence="10">The sequence shown here is derived from an EMBL/GenBank/DDBJ whole genome shotgun (WGS) entry which is preliminary data.</text>
</comment>
<dbReference type="PROSITE" id="PS51626">
    <property type="entry name" value="SAM_MT_TRM1"/>
    <property type="match status" value="1"/>
</dbReference>
<dbReference type="Gene3D" id="3.40.50.150">
    <property type="entry name" value="Vaccinia Virus protein VP39"/>
    <property type="match status" value="1"/>
</dbReference>
<dbReference type="NCBIfam" id="TIGR00308">
    <property type="entry name" value="TRM1"/>
    <property type="match status" value="1"/>
</dbReference>
<protein>
    <recommendedName>
        <fullName evidence="7 9">tRNA (guanine(26)-N(2))-dimethyltransferase</fullName>
        <ecNumber evidence="7 9">2.1.1.216</ecNumber>
    </recommendedName>
</protein>
<gene>
    <name evidence="10" type="primary">TRM1</name>
    <name evidence="10" type="ORF">BGW38_003123</name>
</gene>
<dbReference type="Proteomes" id="UP000780801">
    <property type="component" value="Unassembled WGS sequence"/>
</dbReference>
<evidence type="ECO:0000256" key="6">
    <source>
        <dbReference type="ARBA" id="ARBA00022884"/>
    </source>
</evidence>
<dbReference type="InterPro" id="IPR002905">
    <property type="entry name" value="Trm1"/>
</dbReference>
<evidence type="ECO:0000256" key="9">
    <source>
        <dbReference type="PROSITE-ProRule" id="PRU00958"/>
    </source>
</evidence>